<evidence type="ECO:0000256" key="6">
    <source>
        <dbReference type="ARBA" id="ARBA00026066"/>
    </source>
</evidence>
<evidence type="ECO:0000256" key="5">
    <source>
        <dbReference type="ARBA" id="ARBA00023150"/>
    </source>
</evidence>
<name>A0A0A0BF23_9GAMM</name>
<comment type="catalytic activity">
    <reaction evidence="11">
        <text>2 [molybdopterin-synthase sulfur-carrier protein]-C-terminal-Gly-aminoethanethioate + cyclic pyranopterin phosphate + H2O = molybdopterin + 2 [molybdopterin-synthase sulfur-carrier protein]-C-terminal Gly-Gly + 2 H(+)</text>
        <dbReference type="Rhea" id="RHEA:26333"/>
        <dbReference type="Rhea" id="RHEA-COMP:12202"/>
        <dbReference type="Rhea" id="RHEA-COMP:19907"/>
        <dbReference type="ChEBI" id="CHEBI:15377"/>
        <dbReference type="ChEBI" id="CHEBI:15378"/>
        <dbReference type="ChEBI" id="CHEBI:58698"/>
        <dbReference type="ChEBI" id="CHEBI:59648"/>
        <dbReference type="ChEBI" id="CHEBI:90778"/>
        <dbReference type="ChEBI" id="CHEBI:232372"/>
        <dbReference type="EC" id="2.8.1.12"/>
    </reaction>
</comment>
<evidence type="ECO:0000313" key="13">
    <source>
        <dbReference type="Proteomes" id="UP000029999"/>
    </source>
</evidence>
<evidence type="ECO:0000256" key="11">
    <source>
        <dbReference type="ARBA" id="ARBA00049878"/>
    </source>
</evidence>
<protein>
    <recommendedName>
        <fullName evidence="4">Molybdopterin synthase catalytic subunit</fullName>
        <ecNumber evidence="3">2.8.1.12</ecNumber>
    </recommendedName>
    <alternativeName>
        <fullName evidence="9">MPT synthase subunit 2</fullName>
    </alternativeName>
    <alternativeName>
        <fullName evidence="7">Molybdenum cofactor biosynthesis protein E</fullName>
    </alternativeName>
    <alternativeName>
        <fullName evidence="8">Molybdopterin-converting factor large subunit</fullName>
    </alternativeName>
    <alternativeName>
        <fullName evidence="10">Molybdopterin-converting factor subunit 2</fullName>
    </alternativeName>
</protein>
<dbReference type="AlphaFoldDB" id="A0A0A0BF23"/>
<dbReference type="PANTHER" id="PTHR23404">
    <property type="entry name" value="MOLYBDOPTERIN SYNTHASE RELATED"/>
    <property type="match status" value="1"/>
</dbReference>
<comment type="subunit">
    <text evidence="6">Heterotetramer of 2 MoaD subunits and 2 MoaE subunits. Also stable as homodimer. The enzyme changes between these two forms during catalysis.</text>
</comment>
<sequence length="150" mass="17215">MSNWISEQAIKPWQILADCEVLQPIGQHGATSSFIGTMRDFSERENLEKMVLEHYPQMTERYLAKLEKLARCRWPLQDCVIVHRVGDILPGDPIVVIGCWSAHRRAAIDACDWLIEELKHNAPFWKKEFGPEGAHWVEQNTDGHSLGNKP</sequence>
<dbReference type="GO" id="GO:0030366">
    <property type="term" value="F:molybdopterin synthase activity"/>
    <property type="evidence" value="ECO:0007669"/>
    <property type="project" value="UniProtKB-EC"/>
</dbReference>
<dbReference type="CDD" id="cd00756">
    <property type="entry name" value="MoaE"/>
    <property type="match status" value="1"/>
</dbReference>
<dbReference type="GO" id="GO:0006777">
    <property type="term" value="P:Mo-molybdopterin cofactor biosynthetic process"/>
    <property type="evidence" value="ECO:0007669"/>
    <property type="project" value="UniProtKB-KW"/>
</dbReference>
<dbReference type="SUPFAM" id="SSF54690">
    <property type="entry name" value="Molybdopterin synthase subunit MoaE"/>
    <property type="match status" value="1"/>
</dbReference>
<evidence type="ECO:0000256" key="2">
    <source>
        <dbReference type="ARBA" id="ARBA00005426"/>
    </source>
</evidence>
<reference evidence="12 13" key="1">
    <citation type="submission" date="2014-09" db="EMBL/GenBank/DDBJ databases">
        <authorList>
            <person name="Grob C."/>
            <person name="Taubert M."/>
            <person name="Howat A.M."/>
            <person name="Burns O.J."/>
            <person name="Dixon J.L."/>
            <person name="Chen Y."/>
            <person name="Murrell J.C."/>
        </authorList>
    </citation>
    <scope>NUCLEOTIDE SEQUENCE [LARGE SCALE GENOMIC DNA]</scope>
    <source>
        <strain evidence="12">L4</strain>
    </source>
</reference>
<dbReference type="Pfam" id="PF02391">
    <property type="entry name" value="MoaE"/>
    <property type="match status" value="1"/>
</dbReference>
<dbReference type="InterPro" id="IPR003448">
    <property type="entry name" value="Mopterin_biosynth_MoaE"/>
</dbReference>
<organism evidence="12 13">
    <name type="scientific">Methylophaga thiooxydans</name>
    <dbReference type="NCBI Taxonomy" id="392484"/>
    <lineage>
        <taxon>Bacteria</taxon>
        <taxon>Pseudomonadati</taxon>
        <taxon>Pseudomonadota</taxon>
        <taxon>Gammaproteobacteria</taxon>
        <taxon>Thiotrichales</taxon>
        <taxon>Piscirickettsiaceae</taxon>
        <taxon>Methylophaga</taxon>
    </lineage>
</organism>
<gene>
    <name evidence="12" type="primary">moaE</name>
    <name evidence="12" type="ORF">LP43_0741</name>
</gene>
<evidence type="ECO:0000256" key="3">
    <source>
        <dbReference type="ARBA" id="ARBA00011950"/>
    </source>
</evidence>
<evidence type="ECO:0000313" key="12">
    <source>
        <dbReference type="EMBL" id="KGM07133.1"/>
    </source>
</evidence>
<dbReference type="Proteomes" id="UP000029999">
    <property type="component" value="Unassembled WGS sequence"/>
</dbReference>
<dbReference type="Gene3D" id="3.90.1170.40">
    <property type="entry name" value="Molybdopterin biosynthesis MoaE subunit"/>
    <property type="match status" value="1"/>
</dbReference>
<dbReference type="STRING" id="392484.LP43_0741"/>
<evidence type="ECO:0000256" key="9">
    <source>
        <dbReference type="ARBA" id="ARBA00030781"/>
    </source>
</evidence>
<evidence type="ECO:0000256" key="1">
    <source>
        <dbReference type="ARBA" id="ARBA00005046"/>
    </source>
</evidence>
<evidence type="ECO:0000256" key="8">
    <source>
        <dbReference type="ARBA" id="ARBA00030407"/>
    </source>
</evidence>
<dbReference type="EC" id="2.8.1.12" evidence="3"/>
<evidence type="ECO:0000256" key="7">
    <source>
        <dbReference type="ARBA" id="ARBA00029745"/>
    </source>
</evidence>
<comment type="similarity">
    <text evidence="2">Belongs to the MoaE family.</text>
</comment>
<comment type="caution">
    <text evidence="12">The sequence shown here is derived from an EMBL/GenBank/DDBJ whole genome shotgun (WGS) entry which is preliminary data.</text>
</comment>
<proteinExistence type="inferred from homology"/>
<evidence type="ECO:0000256" key="10">
    <source>
        <dbReference type="ARBA" id="ARBA00032474"/>
    </source>
</evidence>
<dbReference type="EMBL" id="JRQD01000002">
    <property type="protein sequence ID" value="KGM07133.1"/>
    <property type="molecule type" value="Genomic_DNA"/>
</dbReference>
<dbReference type="UniPathway" id="UPA00344"/>
<accession>A0A0A0BF23</accession>
<keyword evidence="5" id="KW-0501">Molybdenum cofactor biosynthesis</keyword>
<dbReference type="InterPro" id="IPR036563">
    <property type="entry name" value="MoaE_sf"/>
</dbReference>
<comment type="pathway">
    <text evidence="1">Cofactor biosynthesis; molybdopterin biosynthesis.</text>
</comment>
<evidence type="ECO:0000256" key="4">
    <source>
        <dbReference type="ARBA" id="ARBA00013858"/>
    </source>
</evidence>
<dbReference type="RefSeq" id="WP_036312224.1">
    <property type="nucleotide sequence ID" value="NZ_JADFAB010000047.1"/>
</dbReference>